<feature type="binding site" evidence="2">
    <location>
        <position position="500"/>
    </location>
    <ligand>
        <name>ATP</name>
        <dbReference type="ChEBI" id="CHEBI:30616"/>
    </ligand>
</feature>
<evidence type="ECO:0000313" key="7">
    <source>
        <dbReference type="Proteomes" id="UP000007879"/>
    </source>
</evidence>
<feature type="compositionally biased region" description="Pro residues" evidence="3">
    <location>
        <begin position="346"/>
        <end position="357"/>
    </location>
</feature>
<name>A0AAN0JQ03_AMPQE</name>
<dbReference type="InterPro" id="IPR011993">
    <property type="entry name" value="PH-like_dom_sf"/>
</dbReference>
<sequence>MSSIRNKHGSLQMYKGKKWKTYSFKVTGSTYLHYFGESKASEPKDQIFLTTVSAVEVPPKAPKNGSFVFEVRHSGKSSPWILSADSEEERRDWMETIKPNSTTMLHSSQIKDIHQRNKTILNRGGPPSPQPGHQYGNGSATMGTSRSPSMYQRSSLQYSATVRNTHTGATQGRNYSEPAVQPYPHNNPQFLSLGRAGGAYVGGGESYQVTQSLPSSPSLSPPSPIPLTPPGVQPRPPETQPRPHETEPQPLQRPMSMSDRPPMPEPRQLIMAGPPAEYLDPLQLNMPAGSKRIIEDNDGGTCPVTPSGDEPTPTGNQYLLIAPPSKTRPDHKETCLLKDRSKPNTPQSPPVCVTPPTSPATIDPIFETLKSQFTASQIQALVEMLAKMNDKGGGGGEANVGYLVTKTANTLNESMLVTEDDDPDHYNERPKWAKAINEQVTDNSEPLLPDASTVNIPRTSLTNMNRIGAGHFGDVFSADYTPEGFGPEDSIKVAVKTAKKGVTEGKRKEILREVSVMTNMVHPNLVRLYGTNEEDGLPWLVLEYLPHGDLKHYLQNSPTKKSPDSLVKYMVDVAMGMHYIAERGLVHRDLAVVSKISEGYRMPTPRGCPPVVARIMKSCWHADPKKRPSFLLITTLLTTKFTTQQATSNRQNGASPKLNDINVYM</sequence>
<dbReference type="PANTHER" id="PTHR24416">
    <property type="entry name" value="TYROSINE-PROTEIN KINASE RECEPTOR"/>
    <property type="match status" value="1"/>
</dbReference>
<feature type="region of interest" description="Disordered" evidence="3">
    <location>
        <begin position="205"/>
        <end position="267"/>
    </location>
</feature>
<dbReference type="Gene3D" id="1.10.510.10">
    <property type="entry name" value="Transferase(Phosphotransferase) domain 1"/>
    <property type="match status" value="2"/>
</dbReference>
<comment type="subcellular location">
    <subcellularLocation>
        <location evidence="1">Membrane</location>
        <topology evidence="1">Single-pass membrane protein</topology>
    </subcellularLocation>
</comment>
<dbReference type="GO" id="GO:0043235">
    <property type="term" value="C:receptor complex"/>
    <property type="evidence" value="ECO:0007669"/>
    <property type="project" value="TreeGrafter"/>
</dbReference>
<dbReference type="SUPFAM" id="SSF56112">
    <property type="entry name" value="Protein kinase-like (PK-like)"/>
    <property type="match status" value="1"/>
</dbReference>
<accession>A0AAN0JQ03</accession>
<dbReference type="GO" id="GO:0005886">
    <property type="term" value="C:plasma membrane"/>
    <property type="evidence" value="ECO:0007669"/>
    <property type="project" value="TreeGrafter"/>
</dbReference>
<evidence type="ECO:0000256" key="3">
    <source>
        <dbReference type="SAM" id="MobiDB-lite"/>
    </source>
</evidence>
<evidence type="ECO:0000256" key="1">
    <source>
        <dbReference type="ARBA" id="ARBA00004167"/>
    </source>
</evidence>
<evidence type="ECO:0008006" key="8">
    <source>
        <dbReference type="Google" id="ProtNLM"/>
    </source>
</evidence>
<dbReference type="GeneID" id="109587309"/>
<dbReference type="CDD" id="cd00821">
    <property type="entry name" value="PH"/>
    <property type="match status" value="1"/>
</dbReference>
<proteinExistence type="predicted"/>
<reference evidence="6" key="2">
    <citation type="submission" date="2024-06" db="UniProtKB">
        <authorList>
            <consortium name="EnsemblMetazoa"/>
        </authorList>
    </citation>
    <scope>IDENTIFICATION</scope>
</reference>
<dbReference type="GO" id="GO:0007169">
    <property type="term" value="P:cell surface receptor protein tyrosine kinase signaling pathway"/>
    <property type="evidence" value="ECO:0007669"/>
    <property type="project" value="TreeGrafter"/>
</dbReference>
<keyword evidence="2" id="KW-0067">ATP-binding</keyword>
<dbReference type="InterPro" id="IPR011009">
    <property type="entry name" value="Kinase-like_dom_sf"/>
</dbReference>
<evidence type="ECO:0000259" key="4">
    <source>
        <dbReference type="PROSITE" id="PS50003"/>
    </source>
</evidence>
<protein>
    <recommendedName>
        <fullName evidence="8">Non-specific protein-tyrosine kinase</fullName>
    </recommendedName>
</protein>
<reference evidence="7" key="1">
    <citation type="journal article" date="2010" name="Nature">
        <title>The Amphimedon queenslandica genome and the evolution of animal complexity.</title>
        <authorList>
            <person name="Srivastava M."/>
            <person name="Simakov O."/>
            <person name="Chapman J."/>
            <person name="Fahey B."/>
            <person name="Gauthier M.E."/>
            <person name="Mitros T."/>
            <person name="Richards G.S."/>
            <person name="Conaco C."/>
            <person name="Dacre M."/>
            <person name="Hellsten U."/>
            <person name="Larroux C."/>
            <person name="Putnam N.H."/>
            <person name="Stanke M."/>
            <person name="Adamska M."/>
            <person name="Darling A."/>
            <person name="Degnan S.M."/>
            <person name="Oakley T.H."/>
            <person name="Plachetzki D.C."/>
            <person name="Zhai Y."/>
            <person name="Adamski M."/>
            <person name="Calcino A."/>
            <person name="Cummins S.F."/>
            <person name="Goodstein D.M."/>
            <person name="Harris C."/>
            <person name="Jackson D.J."/>
            <person name="Leys S.P."/>
            <person name="Shu S."/>
            <person name="Woodcroft B.J."/>
            <person name="Vervoort M."/>
            <person name="Kosik K.S."/>
            <person name="Manning G."/>
            <person name="Degnan B.M."/>
            <person name="Rokhsar D.S."/>
        </authorList>
    </citation>
    <scope>NUCLEOTIDE SEQUENCE [LARGE SCALE GENOMIC DNA]</scope>
</reference>
<dbReference type="AlphaFoldDB" id="A0AAN0JQ03"/>
<dbReference type="KEGG" id="aqu:109587309"/>
<dbReference type="EnsemblMetazoa" id="XM_020003555.1">
    <property type="protein sequence ID" value="XP_019859114.1"/>
    <property type="gene ID" value="LOC109587309"/>
</dbReference>
<dbReference type="GO" id="GO:0005524">
    <property type="term" value="F:ATP binding"/>
    <property type="evidence" value="ECO:0007669"/>
    <property type="project" value="UniProtKB-UniRule"/>
</dbReference>
<dbReference type="InterPro" id="IPR050122">
    <property type="entry name" value="RTK"/>
</dbReference>
<dbReference type="PROSITE" id="PS00107">
    <property type="entry name" value="PROTEIN_KINASE_ATP"/>
    <property type="match status" value="1"/>
</dbReference>
<feature type="domain" description="PH" evidence="4">
    <location>
        <begin position="4"/>
        <end position="102"/>
    </location>
</feature>
<dbReference type="SUPFAM" id="SSF50729">
    <property type="entry name" value="PH domain-like"/>
    <property type="match status" value="1"/>
</dbReference>
<dbReference type="RefSeq" id="XP_019859114.1">
    <property type="nucleotide sequence ID" value="XM_020003555.1"/>
</dbReference>
<dbReference type="SMART" id="SM00233">
    <property type="entry name" value="PH"/>
    <property type="match status" value="1"/>
</dbReference>
<keyword evidence="2" id="KW-0547">Nucleotide-binding</keyword>
<feature type="compositionally biased region" description="Polar residues" evidence="3">
    <location>
        <begin position="136"/>
        <end position="152"/>
    </location>
</feature>
<evidence type="ECO:0000313" key="6">
    <source>
        <dbReference type="EnsemblMetazoa" id="XP_019859114.1"/>
    </source>
</evidence>
<dbReference type="PROSITE" id="PS50003">
    <property type="entry name" value="PH_DOMAIN"/>
    <property type="match status" value="1"/>
</dbReference>
<feature type="region of interest" description="Disordered" evidence="3">
    <location>
        <begin position="122"/>
        <end position="152"/>
    </location>
</feature>
<dbReference type="Gene3D" id="2.30.29.30">
    <property type="entry name" value="Pleckstrin-homology domain (PH domain)/Phosphotyrosine-binding domain (PTB)"/>
    <property type="match status" value="1"/>
</dbReference>
<evidence type="ECO:0000259" key="5">
    <source>
        <dbReference type="PROSITE" id="PS50011"/>
    </source>
</evidence>
<keyword evidence="7" id="KW-1185">Reference proteome</keyword>
<dbReference type="GO" id="GO:0004714">
    <property type="term" value="F:transmembrane receptor protein tyrosine kinase activity"/>
    <property type="evidence" value="ECO:0007669"/>
    <property type="project" value="TreeGrafter"/>
</dbReference>
<dbReference type="GO" id="GO:0005737">
    <property type="term" value="C:cytoplasm"/>
    <property type="evidence" value="ECO:0007669"/>
    <property type="project" value="UniProtKB-ARBA"/>
</dbReference>
<dbReference type="Pfam" id="PF07714">
    <property type="entry name" value="PK_Tyr_Ser-Thr"/>
    <property type="match status" value="2"/>
</dbReference>
<evidence type="ECO:0000256" key="2">
    <source>
        <dbReference type="PROSITE-ProRule" id="PRU10141"/>
    </source>
</evidence>
<organism evidence="6 7">
    <name type="scientific">Amphimedon queenslandica</name>
    <name type="common">Sponge</name>
    <dbReference type="NCBI Taxonomy" id="400682"/>
    <lineage>
        <taxon>Eukaryota</taxon>
        <taxon>Metazoa</taxon>
        <taxon>Porifera</taxon>
        <taxon>Demospongiae</taxon>
        <taxon>Heteroscleromorpha</taxon>
        <taxon>Haplosclerida</taxon>
        <taxon>Niphatidae</taxon>
        <taxon>Amphimedon</taxon>
    </lineage>
</organism>
<feature type="region of interest" description="Disordered" evidence="3">
    <location>
        <begin position="646"/>
        <end position="665"/>
    </location>
</feature>
<feature type="region of interest" description="Disordered" evidence="3">
    <location>
        <begin position="338"/>
        <end position="357"/>
    </location>
</feature>
<dbReference type="Pfam" id="PF00169">
    <property type="entry name" value="PH"/>
    <property type="match status" value="1"/>
</dbReference>
<feature type="domain" description="Protein kinase" evidence="5">
    <location>
        <begin position="461"/>
        <end position="665"/>
    </location>
</feature>
<dbReference type="PANTHER" id="PTHR24416:SF621">
    <property type="entry name" value="TYROSINE KINASE RECEPTOR CAD96CA"/>
    <property type="match status" value="1"/>
</dbReference>
<dbReference type="InterPro" id="IPR017441">
    <property type="entry name" value="Protein_kinase_ATP_BS"/>
</dbReference>
<dbReference type="InterPro" id="IPR001849">
    <property type="entry name" value="PH_domain"/>
</dbReference>
<feature type="compositionally biased region" description="Pro residues" evidence="3">
    <location>
        <begin position="219"/>
        <end position="240"/>
    </location>
</feature>
<dbReference type="InterPro" id="IPR000719">
    <property type="entry name" value="Prot_kinase_dom"/>
</dbReference>
<dbReference type="Proteomes" id="UP000007879">
    <property type="component" value="Unassembled WGS sequence"/>
</dbReference>
<dbReference type="PROSITE" id="PS50011">
    <property type="entry name" value="PROTEIN_KINASE_DOM"/>
    <property type="match status" value="1"/>
</dbReference>
<dbReference type="InterPro" id="IPR001245">
    <property type="entry name" value="Ser-Thr/Tyr_kinase_cat_dom"/>
</dbReference>
<feature type="region of interest" description="Disordered" evidence="3">
    <location>
        <begin position="168"/>
        <end position="191"/>
    </location>
</feature>